<dbReference type="InterPro" id="IPR011990">
    <property type="entry name" value="TPR-like_helical_dom_sf"/>
</dbReference>
<evidence type="ECO:0000313" key="5">
    <source>
        <dbReference type="Proteomes" id="UP000504635"/>
    </source>
</evidence>
<comment type="subcellular location">
    <subcellularLocation>
        <location evidence="1">Nucleus</location>
    </subcellularLocation>
</comment>
<keyword evidence="2" id="KW-0539">Nucleus</keyword>
<feature type="region of interest" description="Disordered" evidence="4">
    <location>
        <begin position="1449"/>
        <end position="1554"/>
    </location>
</feature>
<dbReference type="SMART" id="SM00028">
    <property type="entry name" value="TPR"/>
    <property type="match status" value="4"/>
</dbReference>
<dbReference type="InterPro" id="IPR033053">
    <property type="entry name" value="Hir3/CABIN1"/>
</dbReference>
<feature type="repeat" description="TPR" evidence="3">
    <location>
        <begin position="1041"/>
        <end position="1074"/>
    </location>
</feature>
<accession>A0A6J2XYH5</accession>
<feature type="region of interest" description="Disordered" evidence="4">
    <location>
        <begin position="2255"/>
        <end position="2294"/>
    </location>
</feature>
<feature type="compositionally biased region" description="Polar residues" evidence="4">
    <location>
        <begin position="1992"/>
        <end position="2002"/>
    </location>
</feature>
<feature type="compositionally biased region" description="Polar residues" evidence="4">
    <location>
        <begin position="327"/>
        <end position="336"/>
    </location>
</feature>
<feature type="compositionally biased region" description="Basic and acidic residues" evidence="4">
    <location>
        <begin position="1498"/>
        <end position="1516"/>
    </location>
</feature>
<dbReference type="Gene3D" id="1.25.40.10">
    <property type="entry name" value="Tetratricopeptide repeat domain"/>
    <property type="match status" value="2"/>
</dbReference>
<evidence type="ECO:0000256" key="3">
    <source>
        <dbReference type="PROSITE-ProRule" id="PRU00339"/>
    </source>
</evidence>
<feature type="compositionally biased region" description="Polar residues" evidence="4">
    <location>
        <begin position="351"/>
        <end position="371"/>
    </location>
</feature>
<dbReference type="RefSeq" id="XP_030756512.1">
    <property type="nucleotide sequence ID" value="XM_030900652.1"/>
</dbReference>
<reference evidence="6 7" key="1">
    <citation type="submission" date="2025-04" db="UniProtKB">
        <authorList>
            <consortium name="RefSeq"/>
        </authorList>
    </citation>
    <scope>IDENTIFICATION</scope>
    <source>
        <tissue evidence="6 7">Gonads</tissue>
    </source>
</reference>
<evidence type="ECO:0000313" key="7">
    <source>
        <dbReference type="RefSeq" id="XP_030756512.1"/>
    </source>
</evidence>
<sequence>MLKIKALNQESSSDEDIPIIGREAQEEVVLEYYNKALRSIAEKNYAVSEQILKELIEENIPKLENNGGLPKSMSTLKYSCYVNLGNTYLSRNNISRALETYTLASELDHTDVTLWTRIGKLALKDNKFRKASYAFSKGLECNESHWPCLDNLISVLFAIKDTISCLVYIGKALMLDPNYTKGLVLRQQLYRDNPATREYYQLYNPDYIWEPPIDVEIEKDEEEEILKDAQKLCDKVNEIEKSLCSKPFKTIPLPRSLDEYTWTALAQTIIYCHQYLTDNEMSHFTFLDLSKCMSQHADESVHSNYSDKVSDEVEDKEKKSQELKNGEASTENTTGPEKNGCEPATVERRFSQTSDNTNGNDNQDNLTPIQTDNDEEQNMELDNDETDGDNGDTANQRGRPKGTKRKRDVLSELQIWGWHSKRKPPKKANKDFTVEDALNRIVPKYLLKNKVTSESLNQGGEDSMNTMDIYNMYVEDKELNFLSPIHSPKSVNFEAYFGTDREKEDVMKFWTKERKDVDVIVLLKELTFELSKLWQYQWPKKLVPLYVQIYNMFREHCDQPQVFCGGHTFEEIRQDALATLLFGELVTFSSESSETILPIQLGYLQLVSNWADQWREEFTSFFIRFHWLQSHYFRKTDQNDLAIRALQLIMEEIETKESGSLERFSLNLPNFSKYGFITGQIIEKIIKHLNMMISLSSVESLFNSQQYDEVIDILRLTFGTGSYSKVGRMGRPAQLGILMHSLWYTNWEQCFIWTEECLYEALQNYGKPNVDQDKWQKIIEKCLGFFLEIIKKETVSIIDKLSEEKRCRLVESLTRIVCIQLNTDMLVIPFDCVTPWILLHYILLREEHRQYANKKHNHCKRNKVDTEESPESVEQELPSSIAILFSAHEFLGPKGWCLTERGQLLHFILDTVLDRLDTPIFEPVRDKIEVHIEQALFCLYLYPSKKNKISRHLVDHNVDPLPLTWERSFQLYQYYAPEILPEFNSFKTASISADLEQLFKRILALMPFVCDLHTHLPKVMDYVHGKAEKIPEPMDFPNKIRAIYYLLGDYYFKEKEFNRCIKYFQLDLCINPSRLDTWACLALSYTAQLESILNFCEKLKNESDFLDKAKSAQICYKKALELGPEDCVLWIECGSFEYMVHAFCSRLIKYESENFSMEKFELLESEKESYLDSSGNSLEHAIGLFESNKSQNEPDERWLQYYILGKIAEKKRKEPTEYLQYYLTATNLLNENNAVYPEKINYNNPQHLSVEALELHYRIHASILKYLEMHEGKDIPNTLGAFFKKCVSTASGYYAAPPMQPEVQQPENPTEPEPITNTVSSTSFQDQFLNSIKNFEVAKNEIDEFSESVVQECLEDILRKVDEILADKETKNAETDKKEEDDCIAVEEVQDVIMISDSEDECVNVEQVDKIEENNEEKRDTVLKEGSEGQKDVQYLLDKMMEQTMKDVDKLDDSDPNNSGTEQIEEVVVKENDAVIPKDSEEKMQVDENPQTSIPLTKPKEKSDSETDTDNRRTSVEEDSSSSSSSSSTTSTDSESDDSDSSSSEETNGNMSHNDISQLVDKCISGLELCITRLPQNYKALYRLAHLYFHYKGRKDYTKCKQLLLGEYKCKDSTMVCGLFSDRKANNFFNNIWRIPSTEIDRPGSLAAHMNRCISLVLQVLRNTNDNRTLMDICMQLRKTPDRDKIYIKESDRDVFSEQALKMSTQSLRSQIKNVENMQNQQIVKLLMDIFRIYQKVQKNMPSKETLFSSMLVEVYKKFIKETVPDTVNILDLAIKFCQQHRPGEKHKAHHTLPSNTNSVAFSRSPGVASPPVHPNPLAMTSNIQKMMKPPSLGRPRGRPPLPKVHGSKIRSPRPKSPASSYAWPSMYESNMAYLKHYQDQLIKQYSQGSSIAQLTQLLQAMSKGQLTNPAVAQAVTNQFLSASNILGPASTSVQQSSSGFKGFNQVPSTTGLNADQIKFLETMLPKHGGSSNLFKPTTSGSLVSKPKHSSGTKTTSASQYPQKFKPKPVFKEPSPTKPCQTSEEKSANIYMKEHPNISITPVTTTSNTILTTSSYISPNTSSKGPYSKPQIPPSTSMYDLPKTSYISPALPFGAGSPSSAKQAPAAHSSGTGANLGHNMPLTPPATSSPSFIKHNTSPGKTLQEKLAEKKKEQLMKNVEVKEREESSMNLLKNLNIPSALSVSPAMTLPAAVSKHAPFSHYPVPPKSTVPNFSMEHKIPTSLTVTSAPSQIPAPKYYPESGISITQVPPLKLKTKSKHPENPLFLKGCSNSPSKPKIKEHSPSTTSTDTSKGRLRVKKDLFVQETNPKQPTSVITNQHSQERTMSPSRHKKTEQEALSAIKKLSSINIIPVNHPTSKKSASENNDVICIVSDDE</sequence>
<feature type="compositionally biased region" description="Basic and acidic residues" evidence="4">
    <location>
        <begin position="308"/>
        <end position="325"/>
    </location>
</feature>
<dbReference type="SUPFAM" id="SSF48452">
    <property type="entry name" value="TPR-like"/>
    <property type="match status" value="1"/>
</dbReference>
<evidence type="ECO:0000256" key="1">
    <source>
        <dbReference type="ARBA" id="ARBA00004123"/>
    </source>
</evidence>
<name>A0A6J2XYH5_SITOR</name>
<organism evidence="5 7">
    <name type="scientific">Sitophilus oryzae</name>
    <name type="common">Rice weevil</name>
    <name type="synonym">Curculio oryzae</name>
    <dbReference type="NCBI Taxonomy" id="7048"/>
    <lineage>
        <taxon>Eukaryota</taxon>
        <taxon>Metazoa</taxon>
        <taxon>Ecdysozoa</taxon>
        <taxon>Arthropoda</taxon>
        <taxon>Hexapoda</taxon>
        <taxon>Insecta</taxon>
        <taxon>Pterygota</taxon>
        <taxon>Neoptera</taxon>
        <taxon>Endopterygota</taxon>
        <taxon>Coleoptera</taxon>
        <taxon>Polyphaga</taxon>
        <taxon>Cucujiformia</taxon>
        <taxon>Curculionidae</taxon>
        <taxon>Dryophthorinae</taxon>
        <taxon>Sitophilus</taxon>
    </lineage>
</organism>
<proteinExistence type="predicted"/>
<evidence type="ECO:0000256" key="2">
    <source>
        <dbReference type="ARBA" id="ARBA00023242"/>
    </source>
</evidence>
<feature type="region of interest" description="Disordered" evidence="4">
    <location>
        <begin position="302"/>
        <end position="408"/>
    </location>
</feature>
<feature type="compositionally biased region" description="Basic and acidic residues" evidence="4">
    <location>
        <begin position="1413"/>
        <end position="1431"/>
    </location>
</feature>
<gene>
    <name evidence="6 7 8" type="primary">LOC115882533</name>
</gene>
<dbReference type="GO" id="GO:0005634">
    <property type="term" value="C:nucleus"/>
    <property type="evidence" value="ECO:0007669"/>
    <property type="project" value="UniProtKB-SubCell"/>
</dbReference>
<keyword evidence="3" id="KW-0802">TPR repeat</keyword>
<dbReference type="InterPro" id="IPR019734">
    <property type="entry name" value="TPR_rpt"/>
</dbReference>
<feature type="compositionally biased region" description="Acidic residues" evidence="4">
    <location>
        <begin position="372"/>
        <end position="390"/>
    </location>
</feature>
<dbReference type="GO" id="GO:0006325">
    <property type="term" value="P:chromatin organization"/>
    <property type="evidence" value="ECO:0007669"/>
    <property type="project" value="InterPro"/>
</dbReference>
<feature type="compositionally biased region" description="Polar residues" evidence="4">
    <location>
        <begin position="2125"/>
        <end position="2140"/>
    </location>
</feature>
<evidence type="ECO:0000256" key="4">
    <source>
        <dbReference type="SAM" id="MobiDB-lite"/>
    </source>
</evidence>
<feature type="region of interest" description="Disordered" evidence="4">
    <location>
        <begin position="1413"/>
        <end position="1433"/>
    </location>
</feature>
<feature type="compositionally biased region" description="Basic residues" evidence="4">
    <location>
        <begin position="398"/>
        <end position="407"/>
    </location>
</feature>
<keyword evidence="5" id="KW-1185">Reference proteome</keyword>
<feature type="compositionally biased region" description="Polar residues" evidence="4">
    <location>
        <begin position="2309"/>
        <end position="2327"/>
    </location>
</feature>
<feature type="compositionally biased region" description="Low complexity" evidence="4">
    <location>
        <begin position="1521"/>
        <end position="1533"/>
    </location>
</feature>
<feature type="region of interest" description="Disordered" evidence="4">
    <location>
        <begin position="2309"/>
        <end position="2336"/>
    </location>
</feature>
<dbReference type="RefSeq" id="XP_030756511.1">
    <property type="nucleotide sequence ID" value="XM_030900651.1"/>
</dbReference>
<dbReference type="PANTHER" id="PTHR15502:SF7">
    <property type="entry name" value="CALCINEURIN-BINDING PROTEIN CABIN-1"/>
    <property type="match status" value="1"/>
</dbReference>
<feature type="repeat" description="TPR" evidence="3">
    <location>
        <begin position="112"/>
        <end position="145"/>
    </location>
</feature>
<dbReference type="GeneID" id="115882533"/>
<feature type="compositionally biased region" description="Polar residues" evidence="4">
    <location>
        <begin position="1970"/>
        <end position="1983"/>
    </location>
</feature>
<feature type="region of interest" description="Disordered" evidence="4">
    <location>
        <begin position="1969"/>
        <end position="2023"/>
    </location>
</feature>
<dbReference type="PANTHER" id="PTHR15502">
    <property type="entry name" value="CALCINEURIN-BINDING PROTEIN CABIN 1-RELATED"/>
    <property type="match status" value="1"/>
</dbReference>
<feature type="region of interest" description="Disordered" evidence="4">
    <location>
        <begin position="2094"/>
        <end position="2143"/>
    </location>
</feature>
<evidence type="ECO:0000313" key="8">
    <source>
        <dbReference type="RefSeq" id="XP_030756513.1"/>
    </source>
</evidence>
<dbReference type="Proteomes" id="UP000504635">
    <property type="component" value="Unplaced"/>
</dbReference>
<dbReference type="OrthoDB" id="77564at2759"/>
<dbReference type="RefSeq" id="XP_030756513.1">
    <property type="nucleotide sequence ID" value="XM_030900653.1"/>
</dbReference>
<feature type="region of interest" description="Disordered" evidence="4">
    <location>
        <begin position="1831"/>
        <end position="1861"/>
    </location>
</feature>
<feature type="compositionally biased region" description="Basic and acidic residues" evidence="4">
    <location>
        <begin position="1467"/>
        <end position="1486"/>
    </location>
</feature>
<feature type="repeat" description="TPR" evidence="3">
    <location>
        <begin position="78"/>
        <end position="111"/>
    </location>
</feature>
<dbReference type="GO" id="GO:0031491">
    <property type="term" value="F:nucleosome binding"/>
    <property type="evidence" value="ECO:0007669"/>
    <property type="project" value="TreeGrafter"/>
</dbReference>
<evidence type="ECO:0000313" key="6">
    <source>
        <dbReference type="RefSeq" id="XP_030756511.1"/>
    </source>
</evidence>
<protein>
    <submittedName>
        <fullName evidence="6 7">Calcineurin-binding protein cabin-1-like isoform X1</fullName>
    </submittedName>
</protein>
<dbReference type="PROSITE" id="PS50005">
    <property type="entry name" value="TPR"/>
    <property type="match status" value="3"/>
</dbReference>
<dbReference type="KEGG" id="soy:115882533"/>
<feature type="region of interest" description="Disordered" evidence="4">
    <location>
        <begin position="2056"/>
        <end position="2076"/>
    </location>
</feature>